<dbReference type="InterPro" id="IPR052094">
    <property type="entry name" value="Pre-mRNA-splicing_ERAD"/>
</dbReference>
<proteinExistence type="predicted"/>
<sequence length="387" mass="44039">MADGDLKEHALNSSQDFYELLEVSPAANESEIRRGYRKTALKYHPDKVGANPEALEKFHLLQIAYDVLLDADVRQLYDNARRAREEKKQRESAYSDRRRQLKEDLERRESAGVKRKRDETQAEEVFQQELNRLAADGARRRKEREEQLRREAQEEWEREQEELNGGPVEAPVEADAAKKQGVEETDRTIKLRYPAGTPDLDESELRSRFSRFGKIQDLHSKNKKIKVEGEKHRKEYTTAIIVFESIVGAHAAVTDFPALSDIEKSKGVESPIWTVFENVDWLSGKEPDYIPKPKARPMPETPAKAPTTPATERIKNTDLGNGAGLRKVPSFGSFKGTPKAAASTVNTPTSDEVTMMRLKNAERKRLAEKLRKEEEEAESREGLEQGA</sequence>
<reference evidence="8 9" key="1">
    <citation type="journal article" date="2023" name="G3 (Bethesda)">
        <title>A chromosome-level genome assembly of Zasmidium syzygii isolated from banana leaves.</title>
        <authorList>
            <person name="van Westerhoven A.C."/>
            <person name="Mehrabi R."/>
            <person name="Talebi R."/>
            <person name="Steentjes M.B.F."/>
            <person name="Corcolon B."/>
            <person name="Chong P.A."/>
            <person name="Kema G.H.J."/>
            <person name="Seidl M.F."/>
        </authorList>
    </citation>
    <scope>NUCLEOTIDE SEQUENCE [LARGE SCALE GENOMIC DNA]</scope>
    <source>
        <strain evidence="8 9">P124</strain>
    </source>
</reference>
<feature type="domain" description="J" evidence="7">
    <location>
        <begin position="16"/>
        <end position="81"/>
    </location>
</feature>
<gene>
    <name evidence="8" type="ORF">PRZ48_003683</name>
</gene>
<dbReference type="PROSITE" id="PS00636">
    <property type="entry name" value="DNAJ_1"/>
    <property type="match status" value="1"/>
</dbReference>
<evidence type="ECO:0000256" key="1">
    <source>
        <dbReference type="ARBA" id="ARBA00004123"/>
    </source>
</evidence>
<dbReference type="PANTHER" id="PTHR44313:SF1">
    <property type="entry name" value="DNAJ HOMOLOG SUBFAMILY C MEMBER 17"/>
    <property type="match status" value="1"/>
</dbReference>
<keyword evidence="3" id="KW-0963">Cytoplasm</keyword>
<dbReference type="Gene3D" id="1.10.287.110">
    <property type="entry name" value="DnaJ domain"/>
    <property type="match status" value="1"/>
</dbReference>
<dbReference type="Proteomes" id="UP001305779">
    <property type="component" value="Unassembled WGS sequence"/>
</dbReference>
<evidence type="ECO:0000256" key="6">
    <source>
        <dbReference type="SAM" id="MobiDB-lite"/>
    </source>
</evidence>
<feature type="region of interest" description="Disordered" evidence="6">
    <location>
        <begin position="290"/>
        <end position="351"/>
    </location>
</feature>
<dbReference type="PANTHER" id="PTHR44313">
    <property type="entry name" value="DNAJ HOMOLOG SUBFAMILY C MEMBER 17"/>
    <property type="match status" value="1"/>
</dbReference>
<dbReference type="InterPro" id="IPR018253">
    <property type="entry name" value="DnaJ_domain_CS"/>
</dbReference>
<keyword evidence="9" id="KW-1185">Reference proteome</keyword>
<protein>
    <recommendedName>
        <fullName evidence="7">J domain-containing protein</fullName>
    </recommendedName>
</protein>
<evidence type="ECO:0000256" key="4">
    <source>
        <dbReference type="ARBA" id="ARBA00023186"/>
    </source>
</evidence>
<dbReference type="InterPro" id="IPR001623">
    <property type="entry name" value="DnaJ_domain"/>
</dbReference>
<feature type="compositionally biased region" description="Basic and acidic residues" evidence="6">
    <location>
        <begin position="175"/>
        <end position="189"/>
    </location>
</feature>
<keyword evidence="4" id="KW-0143">Chaperone</keyword>
<dbReference type="CDD" id="cd06257">
    <property type="entry name" value="DnaJ"/>
    <property type="match status" value="1"/>
</dbReference>
<dbReference type="PRINTS" id="PR00625">
    <property type="entry name" value="JDOMAIN"/>
</dbReference>
<dbReference type="EMBL" id="JAXOVC010000002">
    <property type="protein sequence ID" value="KAK4505718.1"/>
    <property type="molecule type" value="Genomic_DNA"/>
</dbReference>
<name>A0ABR0EXY3_ZASCE</name>
<dbReference type="SMART" id="SM00271">
    <property type="entry name" value="DnaJ"/>
    <property type="match status" value="1"/>
</dbReference>
<accession>A0ABR0EXY3</accession>
<evidence type="ECO:0000313" key="8">
    <source>
        <dbReference type="EMBL" id="KAK4505718.1"/>
    </source>
</evidence>
<evidence type="ECO:0000259" key="7">
    <source>
        <dbReference type="PROSITE" id="PS50076"/>
    </source>
</evidence>
<feature type="compositionally biased region" description="Low complexity" evidence="6">
    <location>
        <begin position="301"/>
        <end position="311"/>
    </location>
</feature>
<feature type="region of interest" description="Disordered" evidence="6">
    <location>
        <begin position="151"/>
        <end position="204"/>
    </location>
</feature>
<feature type="compositionally biased region" description="Basic and acidic residues" evidence="6">
    <location>
        <begin position="82"/>
        <end position="120"/>
    </location>
</feature>
<comment type="subcellular location">
    <subcellularLocation>
        <location evidence="2">Cytoplasm</location>
    </subcellularLocation>
    <subcellularLocation>
        <location evidence="1">Nucleus</location>
    </subcellularLocation>
</comment>
<dbReference type="SUPFAM" id="SSF46565">
    <property type="entry name" value="Chaperone J-domain"/>
    <property type="match status" value="1"/>
</dbReference>
<feature type="region of interest" description="Disordered" evidence="6">
    <location>
        <begin position="82"/>
        <end position="122"/>
    </location>
</feature>
<keyword evidence="5" id="KW-0539">Nucleus</keyword>
<dbReference type="Pfam" id="PF00226">
    <property type="entry name" value="DnaJ"/>
    <property type="match status" value="1"/>
</dbReference>
<feature type="region of interest" description="Disordered" evidence="6">
    <location>
        <begin position="364"/>
        <end position="387"/>
    </location>
</feature>
<evidence type="ECO:0000256" key="3">
    <source>
        <dbReference type="ARBA" id="ARBA00022490"/>
    </source>
</evidence>
<evidence type="ECO:0000313" key="9">
    <source>
        <dbReference type="Proteomes" id="UP001305779"/>
    </source>
</evidence>
<evidence type="ECO:0000256" key="5">
    <source>
        <dbReference type="ARBA" id="ARBA00023242"/>
    </source>
</evidence>
<evidence type="ECO:0000256" key="2">
    <source>
        <dbReference type="ARBA" id="ARBA00004496"/>
    </source>
</evidence>
<dbReference type="InterPro" id="IPR036869">
    <property type="entry name" value="J_dom_sf"/>
</dbReference>
<organism evidence="8 9">
    <name type="scientific">Zasmidium cellare</name>
    <name type="common">Wine cellar mold</name>
    <name type="synonym">Racodium cellare</name>
    <dbReference type="NCBI Taxonomy" id="395010"/>
    <lineage>
        <taxon>Eukaryota</taxon>
        <taxon>Fungi</taxon>
        <taxon>Dikarya</taxon>
        <taxon>Ascomycota</taxon>
        <taxon>Pezizomycotina</taxon>
        <taxon>Dothideomycetes</taxon>
        <taxon>Dothideomycetidae</taxon>
        <taxon>Mycosphaerellales</taxon>
        <taxon>Mycosphaerellaceae</taxon>
        <taxon>Zasmidium</taxon>
    </lineage>
</organism>
<comment type="caution">
    <text evidence="8">The sequence shown here is derived from an EMBL/GenBank/DDBJ whole genome shotgun (WGS) entry which is preliminary data.</text>
</comment>
<dbReference type="PROSITE" id="PS50076">
    <property type="entry name" value="DNAJ_2"/>
    <property type="match status" value="1"/>
</dbReference>